<dbReference type="Gene3D" id="1.10.1470.10">
    <property type="entry name" value="YjbJ"/>
    <property type="match status" value="1"/>
</dbReference>
<evidence type="ECO:0000256" key="2">
    <source>
        <dbReference type="SAM" id="MobiDB-lite"/>
    </source>
</evidence>
<organism evidence="4 5">
    <name type="scientific">Ancylobacter dichloromethanicus</name>
    <dbReference type="NCBI Taxonomy" id="518825"/>
    <lineage>
        <taxon>Bacteria</taxon>
        <taxon>Pseudomonadati</taxon>
        <taxon>Pseudomonadota</taxon>
        <taxon>Alphaproteobacteria</taxon>
        <taxon>Hyphomicrobiales</taxon>
        <taxon>Xanthobacteraceae</taxon>
        <taxon>Ancylobacter</taxon>
    </lineage>
</organism>
<feature type="domain" description="CsbD-like" evidence="3">
    <location>
        <begin position="6"/>
        <end position="58"/>
    </location>
</feature>
<protein>
    <submittedName>
        <fullName evidence="4">UPF0337 protein</fullName>
    </submittedName>
</protein>
<reference evidence="4" key="2">
    <citation type="submission" date="2023-01" db="EMBL/GenBank/DDBJ databases">
        <authorList>
            <person name="Sun Q."/>
            <person name="Evtushenko L."/>
        </authorList>
    </citation>
    <scope>NUCLEOTIDE SEQUENCE</scope>
    <source>
        <strain evidence="4">VKM B-2484</strain>
    </source>
</reference>
<comment type="similarity">
    <text evidence="1">Belongs to the UPF0337 (CsbD) family.</text>
</comment>
<evidence type="ECO:0000313" key="4">
    <source>
        <dbReference type="EMBL" id="GLK74347.1"/>
    </source>
</evidence>
<dbReference type="AlphaFoldDB" id="A0A9W6JC92"/>
<feature type="compositionally biased region" description="Basic and acidic residues" evidence="2">
    <location>
        <begin position="27"/>
        <end position="43"/>
    </location>
</feature>
<accession>A0A9W6JC92</accession>
<gene>
    <name evidence="4" type="ORF">GCM10017643_44650</name>
</gene>
<sequence length="62" mass="6466">MGSTMDKAKGMGNEAMGNVKQGVGKMTDSERLKAEGKAQELKGEGQQAKGEIKDAVKKAGNL</sequence>
<comment type="caution">
    <text evidence="4">The sequence shown here is derived from an EMBL/GenBank/DDBJ whole genome shotgun (WGS) entry which is preliminary data.</text>
</comment>
<dbReference type="Proteomes" id="UP001143370">
    <property type="component" value="Unassembled WGS sequence"/>
</dbReference>
<feature type="compositionally biased region" description="Basic and acidic residues" evidence="2">
    <location>
        <begin position="50"/>
        <end position="62"/>
    </location>
</feature>
<feature type="region of interest" description="Disordered" evidence="2">
    <location>
        <begin position="1"/>
        <end position="62"/>
    </location>
</feature>
<dbReference type="EMBL" id="BSFJ01000038">
    <property type="protein sequence ID" value="GLK74347.1"/>
    <property type="molecule type" value="Genomic_DNA"/>
</dbReference>
<proteinExistence type="inferred from homology"/>
<name>A0A9W6JC92_9HYPH</name>
<evidence type="ECO:0000256" key="1">
    <source>
        <dbReference type="ARBA" id="ARBA00009129"/>
    </source>
</evidence>
<evidence type="ECO:0000259" key="3">
    <source>
        <dbReference type="Pfam" id="PF05532"/>
    </source>
</evidence>
<reference evidence="4" key="1">
    <citation type="journal article" date="2014" name="Int. J. Syst. Evol. Microbiol.">
        <title>Complete genome sequence of Corynebacterium casei LMG S-19264T (=DSM 44701T), isolated from a smear-ripened cheese.</title>
        <authorList>
            <consortium name="US DOE Joint Genome Institute (JGI-PGF)"/>
            <person name="Walter F."/>
            <person name="Albersmeier A."/>
            <person name="Kalinowski J."/>
            <person name="Ruckert C."/>
        </authorList>
    </citation>
    <scope>NUCLEOTIDE SEQUENCE</scope>
    <source>
        <strain evidence="4">VKM B-2484</strain>
    </source>
</reference>
<dbReference type="Pfam" id="PF05532">
    <property type="entry name" value="CsbD"/>
    <property type="match status" value="1"/>
</dbReference>
<keyword evidence="5" id="KW-1185">Reference proteome</keyword>
<dbReference type="InterPro" id="IPR036629">
    <property type="entry name" value="YjbJ_sf"/>
</dbReference>
<dbReference type="InterPro" id="IPR008462">
    <property type="entry name" value="CsbD"/>
</dbReference>
<dbReference type="SUPFAM" id="SSF69047">
    <property type="entry name" value="Hypothetical protein YjbJ"/>
    <property type="match status" value="1"/>
</dbReference>
<dbReference type="RefSeq" id="WP_213370937.1">
    <property type="nucleotide sequence ID" value="NZ_BSFJ01000038.1"/>
</dbReference>
<evidence type="ECO:0000313" key="5">
    <source>
        <dbReference type="Proteomes" id="UP001143370"/>
    </source>
</evidence>